<comment type="caution">
    <text evidence="1">The sequence shown here is derived from an EMBL/GenBank/DDBJ whole genome shotgun (WGS) entry which is preliminary data.</text>
</comment>
<organism evidence="1 2">
    <name type="scientific">Scytonema hofmannii PCC 7110</name>
    <dbReference type="NCBI Taxonomy" id="128403"/>
    <lineage>
        <taxon>Bacteria</taxon>
        <taxon>Bacillati</taxon>
        <taxon>Cyanobacteriota</taxon>
        <taxon>Cyanophyceae</taxon>
        <taxon>Nostocales</taxon>
        <taxon>Scytonemataceae</taxon>
        <taxon>Scytonema</taxon>
    </lineage>
</organism>
<proteinExistence type="predicted"/>
<gene>
    <name evidence="1" type="ORF">WA1_13845</name>
</gene>
<evidence type="ECO:0000313" key="1">
    <source>
        <dbReference type="EMBL" id="KYC43176.1"/>
    </source>
</evidence>
<dbReference type="EMBL" id="ANNX02000016">
    <property type="protein sequence ID" value="KYC43176.1"/>
    <property type="molecule type" value="Genomic_DNA"/>
</dbReference>
<name>A0A139XES3_9CYAN</name>
<dbReference type="AlphaFoldDB" id="A0A139XES3"/>
<reference evidence="1 2" key="1">
    <citation type="journal article" date="2013" name="Genome Biol. Evol.">
        <title>Genomes of Stigonematalean cyanobacteria (subsection V) and the evolution of oxygenic photosynthesis from prokaryotes to plastids.</title>
        <authorList>
            <person name="Dagan T."/>
            <person name="Roettger M."/>
            <person name="Stucken K."/>
            <person name="Landan G."/>
            <person name="Koch R."/>
            <person name="Major P."/>
            <person name="Gould S.B."/>
            <person name="Goremykin V.V."/>
            <person name="Rippka R."/>
            <person name="Tandeau de Marsac N."/>
            <person name="Gugger M."/>
            <person name="Lockhart P.J."/>
            <person name="Allen J.F."/>
            <person name="Brune I."/>
            <person name="Maus I."/>
            <person name="Puhler A."/>
            <person name="Martin W.F."/>
        </authorList>
    </citation>
    <scope>NUCLEOTIDE SEQUENCE [LARGE SCALE GENOMIC DNA]</scope>
    <source>
        <strain evidence="1 2">PCC 7110</strain>
    </source>
</reference>
<sequence>MKEKSKKYARMLSNLAYSQFMQMIESKCLKSGIELKKVAAAYTSVIGTTKYMAVYSLNSGGAAALVIARRGQGRTERLPKHLDSYFNSPEDKLKSGAWKKVAKRINICGGFNRHKWYSLGIKQAKANSMIVQQATANKSLL</sequence>
<dbReference type="STRING" id="128403.WA1_13845"/>
<keyword evidence="2" id="KW-1185">Reference proteome</keyword>
<accession>A0A139XES3</accession>
<dbReference type="Proteomes" id="UP000076925">
    <property type="component" value="Unassembled WGS sequence"/>
</dbReference>
<protein>
    <submittedName>
        <fullName evidence="1">Uncharacterized protein</fullName>
    </submittedName>
</protein>
<evidence type="ECO:0000313" key="2">
    <source>
        <dbReference type="Proteomes" id="UP000076925"/>
    </source>
</evidence>